<evidence type="ECO:0000313" key="10">
    <source>
        <dbReference type="Proteomes" id="UP000018209"/>
    </source>
</evidence>
<sequence>MFADTLKATWRTLTGQKRYTFLNLAGLALGIAVFLTMALIVRYENSYDASVPNVSHLYVLNEVFRPAGHAPSESDDVSFVPFPFIKQDFPEIGAAIRMLQEPLVVRAGLTLSQEKVTLTDPAFFSVFKLPLLAGDSSTALDGPGKVVISTDMARKYFGTEQALGKRLRIDNDQTEAIVSGILAPQPPNQTMGFDLIEVIPTSWLSKYAFTNWGSMWGTLWVRVDDPRAIPRIQAGLAHYPYQHPGNWTKDLLQEVFGGGGLELVPLQDLHFHAAAVGEGGNSRALVRILGLIGLAALATAIINYVNLATARSALRAREVAVRKVLGATRLRLIVQFMTEAYMMVMMAAVLGTVFTELALHWVNLWGGWKLSMDWAYVLSINVLVVLVAGTLAGFYPALIISGFRPAAVLAASKTPAGGRIESRLRALLVVLQFSFAMTLAICSLVMGLQARHIRMLDRGMKQDGLIVIPSLNDASLVSRQSDIITRLAQVPGVRIATRSDIYPHNALNNDDWLLAGHPEKHAMNWGRATDGYFDAIGAHLLAGRFFDSHHGQDYPVDPHAAGNGTSVILTRLAAERFGFSSLQDAVGKNVQESGASQTYHVVGVIEDIRVRSASAPIRPLLFMGASGSFSYIGGLIRYSGTSTQIEMDRLARAWAEVAPDVAFSAQTASDIFADDYRRDESHGALFGIGSAVAIGIACLGLYGLSAFNVSRRRQEIGIRKVLGARTQDVLWLLLIQFLRPVVFASFVAWPTAWVLMRIWLSSFNDRISLTPMPFLAVTTVALSIAVLTIIAQTRRIATLSPARSLHQAG</sequence>
<evidence type="ECO:0000259" key="8">
    <source>
        <dbReference type="Pfam" id="PF12704"/>
    </source>
</evidence>
<feature type="transmembrane region" description="Helical" evidence="6">
    <location>
        <begin position="340"/>
        <end position="362"/>
    </location>
</feature>
<feature type="domain" description="ABC3 transporter permease C-terminal" evidence="7">
    <location>
        <begin position="291"/>
        <end position="401"/>
    </location>
</feature>
<dbReference type="Pfam" id="PF02687">
    <property type="entry name" value="FtsX"/>
    <property type="match status" value="2"/>
</dbReference>
<comment type="caution">
    <text evidence="9">The sequence shown here is derived from an EMBL/GenBank/DDBJ whole genome shotgun (WGS) entry which is preliminary data.</text>
</comment>
<keyword evidence="2" id="KW-1003">Cell membrane</keyword>
<comment type="subcellular location">
    <subcellularLocation>
        <location evidence="1">Cell membrane</location>
        <topology evidence="1">Multi-pass membrane protein</topology>
    </subcellularLocation>
</comment>
<evidence type="ECO:0000256" key="6">
    <source>
        <dbReference type="SAM" id="Phobius"/>
    </source>
</evidence>
<dbReference type="InterPro" id="IPR003838">
    <property type="entry name" value="ABC3_permease_C"/>
</dbReference>
<keyword evidence="10" id="KW-1185">Reference proteome</keyword>
<dbReference type="EMBL" id="BASM01000038">
    <property type="protein sequence ID" value="GAD27959.1"/>
    <property type="molecule type" value="Genomic_DNA"/>
</dbReference>
<feature type="transmembrane region" description="Helical" evidence="6">
    <location>
        <begin position="684"/>
        <end position="709"/>
    </location>
</feature>
<keyword evidence="5 6" id="KW-0472">Membrane</keyword>
<evidence type="ECO:0000259" key="7">
    <source>
        <dbReference type="Pfam" id="PF02687"/>
    </source>
</evidence>
<protein>
    <submittedName>
        <fullName evidence="9">Transmembrane transport protein</fullName>
    </submittedName>
</protein>
<organism evidence="9 10">
    <name type="scientific">Gluconobacter thailandicus NBRC 3257</name>
    <dbReference type="NCBI Taxonomy" id="1381097"/>
    <lineage>
        <taxon>Bacteria</taxon>
        <taxon>Pseudomonadati</taxon>
        <taxon>Pseudomonadota</taxon>
        <taxon>Alphaproteobacteria</taxon>
        <taxon>Acetobacterales</taxon>
        <taxon>Acetobacteraceae</taxon>
        <taxon>Gluconobacter</taxon>
    </lineage>
</organism>
<feature type="transmembrane region" description="Helical" evidence="6">
    <location>
        <begin position="772"/>
        <end position="791"/>
    </location>
</feature>
<dbReference type="Proteomes" id="UP000018209">
    <property type="component" value="Unassembled WGS sequence"/>
</dbReference>
<evidence type="ECO:0000256" key="5">
    <source>
        <dbReference type="ARBA" id="ARBA00023136"/>
    </source>
</evidence>
<feature type="transmembrane region" description="Helical" evidence="6">
    <location>
        <begin position="284"/>
        <end position="305"/>
    </location>
</feature>
<proteinExistence type="predicted"/>
<keyword evidence="3 6" id="KW-0812">Transmembrane</keyword>
<dbReference type="PANTHER" id="PTHR30572:SF18">
    <property type="entry name" value="ABC-TYPE MACROLIDE FAMILY EXPORT SYSTEM PERMEASE COMPONENT 2"/>
    <property type="match status" value="1"/>
</dbReference>
<feature type="domain" description="MacB-like periplasmic core" evidence="8">
    <location>
        <begin position="435"/>
        <end position="612"/>
    </location>
</feature>
<evidence type="ECO:0000256" key="3">
    <source>
        <dbReference type="ARBA" id="ARBA00022692"/>
    </source>
</evidence>
<feature type="transmembrane region" description="Helical" evidence="6">
    <location>
        <begin position="374"/>
        <end position="395"/>
    </location>
</feature>
<dbReference type="InterPro" id="IPR050250">
    <property type="entry name" value="Macrolide_Exporter_MacB"/>
</dbReference>
<dbReference type="PANTHER" id="PTHR30572">
    <property type="entry name" value="MEMBRANE COMPONENT OF TRANSPORTER-RELATED"/>
    <property type="match status" value="1"/>
</dbReference>
<feature type="domain" description="MacB-like periplasmic core" evidence="8">
    <location>
        <begin position="20"/>
        <end position="237"/>
    </location>
</feature>
<accession>A0ABQ0J0H9</accession>
<feature type="transmembrane region" description="Helical" evidence="6">
    <location>
        <begin position="729"/>
        <end position="752"/>
    </location>
</feature>
<evidence type="ECO:0000256" key="2">
    <source>
        <dbReference type="ARBA" id="ARBA00022475"/>
    </source>
</evidence>
<reference evidence="9 10" key="1">
    <citation type="submission" date="2013-08" db="EMBL/GenBank/DDBJ databases">
        <title>Gluconobacter thailandicus NBRC 3257 whole genome sequence.</title>
        <authorList>
            <person name="Matsutani M."/>
            <person name="Yakushi T."/>
            <person name="Matsushita K."/>
        </authorList>
    </citation>
    <scope>NUCLEOTIDE SEQUENCE [LARGE SCALE GENOMIC DNA]</scope>
    <source>
        <strain evidence="9 10">NBRC 3257</strain>
    </source>
</reference>
<dbReference type="InterPro" id="IPR025857">
    <property type="entry name" value="MacB_PCD"/>
</dbReference>
<feature type="transmembrane region" description="Helical" evidence="6">
    <location>
        <begin position="20"/>
        <end position="41"/>
    </location>
</feature>
<evidence type="ECO:0000256" key="4">
    <source>
        <dbReference type="ARBA" id="ARBA00022989"/>
    </source>
</evidence>
<feature type="domain" description="ABC3 transporter permease C-terminal" evidence="7">
    <location>
        <begin position="688"/>
        <end position="801"/>
    </location>
</feature>
<name>A0ABQ0J0H9_GLUTH</name>
<evidence type="ECO:0000256" key="1">
    <source>
        <dbReference type="ARBA" id="ARBA00004651"/>
    </source>
</evidence>
<keyword evidence="4 6" id="KW-1133">Transmembrane helix</keyword>
<evidence type="ECO:0000313" key="9">
    <source>
        <dbReference type="EMBL" id="GAD27959.1"/>
    </source>
</evidence>
<gene>
    <name evidence="9" type="ORF">NBRC3257_2958</name>
</gene>
<dbReference type="Pfam" id="PF12704">
    <property type="entry name" value="MacB_PCD"/>
    <property type="match status" value="2"/>
</dbReference>
<feature type="transmembrane region" description="Helical" evidence="6">
    <location>
        <begin position="426"/>
        <end position="448"/>
    </location>
</feature>
<dbReference type="RefSeq" id="WP_007281951.1">
    <property type="nucleotide sequence ID" value="NZ_BASM01000038.1"/>
</dbReference>